<name>A0A7Y9ATE7_9ACTN</name>
<dbReference type="Proteomes" id="UP000521922">
    <property type="component" value="Unassembled WGS sequence"/>
</dbReference>
<dbReference type="InterPro" id="IPR050461">
    <property type="entry name" value="Nitroreductase_HadB/RutE"/>
</dbReference>
<evidence type="ECO:0000256" key="2">
    <source>
        <dbReference type="ARBA" id="ARBA00022643"/>
    </source>
</evidence>
<evidence type="ECO:0000256" key="4">
    <source>
        <dbReference type="ARBA" id="ARBA00023002"/>
    </source>
</evidence>
<dbReference type="InterPro" id="IPR000415">
    <property type="entry name" value="Nitroreductase-like"/>
</dbReference>
<comment type="caution">
    <text evidence="6">The sequence shown here is derived from an EMBL/GenBank/DDBJ whole genome shotgun (WGS) entry which is preliminary data.</text>
</comment>
<dbReference type="AlphaFoldDB" id="A0A7Y9ATE7"/>
<evidence type="ECO:0000256" key="1">
    <source>
        <dbReference type="ARBA" id="ARBA00022630"/>
    </source>
</evidence>
<dbReference type="InterPro" id="IPR023936">
    <property type="entry name" value="RutE-like"/>
</dbReference>
<dbReference type="PANTHER" id="PTHR43543">
    <property type="entry name" value="MALONIC SEMIALDEHYDE REDUCTASE RUTE-RELATED"/>
    <property type="match status" value="1"/>
</dbReference>
<reference evidence="6 7" key="1">
    <citation type="submission" date="2020-07" db="EMBL/GenBank/DDBJ databases">
        <title>Sequencing the genomes of 1000 actinobacteria strains.</title>
        <authorList>
            <person name="Klenk H.-P."/>
        </authorList>
    </citation>
    <scope>NUCLEOTIDE SEQUENCE [LARGE SCALE GENOMIC DNA]</scope>
    <source>
        <strain evidence="6 7">DSM 7487</strain>
    </source>
</reference>
<keyword evidence="1" id="KW-0285">Flavoprotein</keyword>
<dbReference type="RefSeq" id="WP_179749665.1">
    <property type="nucleotide sequence ID" value="NZ_BAAAGN010000006.1"/>
</dbReference>
<keyword evidence="2" id="KW-0288">FMN</keyword>
<proteinExistence type="predicted"/>
<dbReference type="SUPFAM" id="SSF55469">
    <property type="entry name" value="FMN-dependent nitroreductase-like"/>
    <property type="match status" value="1"/>
</dbReference>
<dbReference type="NCBIfam" id="NF003768">
    <property type="entry name" value="PRK05365.1"/>
    <property type="match status" value="1"/>
</dbReference>
<dbReference type="Pfam" id="PF00881">
    <property type="entry name" value="Nitroreductase"/>
    <property type="match status" value="1"/>
</dbReference>
<sequence length="203" mass="21957">MTTLDDRPRGLDEAARAALFSDAHTANAFAPTPVTDEQLTQIWELARWAPTGANLQPLRVLFVRSPEGKQRLVPLLSDTNQARAASAPVTAVLAVDDRFHDAIPTVAPFMAPRQGFLEENPAVRGEMGSYSAALQAGYFILAVRSLGLAAGPMAGFDKAAVDAEFFAGTNWRSSLVVNIGYPGEDAFRPRLPRLPHEDVVRFA</sequence>
<accession>A0A7Y9ATE7</accession>
<protein>
    <submittedName>
        <fullName evidence="6">3-hydroxypropanoate dehydrogenase</fullName>
        <ecNumber evidence="6">1.1.1.-</ecNumber>
    </submittedName>
</protein>
<keyword evidence="3" id="KW-0521">NADP</keyword>
<evidence type="ECO:0000256" key="3">
    <source>
        <dbReference type="ARBA" id="ARBA00022857"/>
    </source>
</evidence>
<organism evidence="6 7">
    <name type="scientific">Kineococcus aurantiacus</name>
    <dbReference type="NCBI Taxonomy" id="37633"/>
    <lineage>
        <taxon>Bacteria</taxon>
        <taxon>Bacillati</taxon>
        <taxon>Actinomycetota</taxon>
        <taxon>Actinomycetes</taxon>
        <taxon>Kineosporiales</taxon>
        <taxon>Kineosporiaceae</taxon>
        <taxon>Kineococcus</taxon>
    </lineage>
</organism>
<dbReference type="GO" id="GO:0016491">
    <property type="term" value="F:oxidoreductase activity"/>
    <property type="evidence" value="ECO:0007669"/>
    <property type="project" value="UniProtKB-KW"/>
</dbReference>
<keyword evidence="4 6" id="KW-0560">Oxidoreductase</keyword>
<dbReference type="EMBL" id="JACCBB010000001">
    <property type="protein sequence ID" value="NYD21394.1"/>
    <property type="molecule type" value="Genomic_DNA"/>
</dbReference>
<gene>
    <name evidence="6" type="ORF">BJ968_000934</name>
</gene>
<keyword evidence="7" id="KW-1185">Reference proteome</keyword>
<dbReference type="EC" id="1.1.1.-" evidence="6"/>
<dbReference type="InterPro" id="IPR029479">
    <property type="entry name" value="Nitroreductase"/>
</dbReference>
<feature type="domain" description="Nitroreductase" evidence="5">
    <location>
        <begin position="28"/>
        <end position="181"/>
    </location>
</feature>
<evidence type="ECO:0000259" key="5">
    <source>
        <dbReference type="Pfam" id="PF00881"/>
    </source>
</evidence>
<dbReference type="CDD" id="cd02148">
    <property type="entry name" value="RutE-like"/>
    <property type="match status" value="1"/>
</dbReference>
<evidence type="ECO:0000313" key="7">
    <source>
        <dbReference type="Proteomes" id="UP000521922"/>
    </source>
</evidence>
<dbReference type="Gene3D" id="3.40.109.10">
    <property type="entry name" value="NADH Oxidase"/>
    <property type="match status" value="1"/>
</dbReference>
<dbReference type="PANTHER" id="PTHR43543:SF1">
    <property type="entry name" value="MALONIC SEMIALDEHYDE REDUCTASE RUTE-RELATED"/>
    <property type="match status" value="1"/>
</dbReference>
<evidence type="ECO:0000313" key="6">
    <source>
        <dbReference type="EMBL" id="NYD21394.1"/>
    </source>
</evidence>